<reference evidence="1 2" key="1">
    <citation type="submission" date="2014-04" db="EMBL/GenBank/DDBJ databases">
        <authorList>
            <consortium name="DOE Joint Genome Institute"/>
            <person name="Kuo A."/>
            <person name="Zuccaro A."/>
            <person name="Kohler A."/>
            <person name="Nagy L.G."/>
            <person name="Floudas D."/>
            <person name="Copeland A."/>
            <person name="Barry K.W."/>
            <person name="Cichocki N."/>
            <person name="Veneault-Fourrey C."/>
            <person name="LaButti K."/>
            <person name="Lindquist E.A."/>
            <person name="Lipzen A."/>
            <person name="Lundell T."/>
            <person name="Morin E."/>
            <person name="Murat C."/>
            <person name="Sun H."/>
            <person name="Tunlid A."/>
            <person name="Henrissat B."/>
            <person name="Grigoriev I.V."/>
            <person name="Hibbett D.S."/>
            <person name="Martin F."/>
            <person name="Nordberg H.P."/>
            <person name="Cantor M.N."/>
            <person name="Hua S.X."/>
        </authorList>
    </citation>
    <scope>NUCLEOTIDE SEQUENCE [LARGE SCALE GENOMIC DNA]</scope>
    <source>
        <strain evidence="1 2">MAFF 305830</strain>
    </source>
</reference>
<protein>
    <submittedName>
        <fullName evidence="1">Uncharacterized protein</fullName>
    </submittedName>
</protein>
<accession>A0A0C2WQX0</accession>
<evidence type="ECO:0000313" key="2">
    <source>
        <dbReference type="Proteomes" id="UP000054097"/>
    </source>
</evidence>
<dbReference type="EMBL" id="KN824292">
    <property type="protein sequence ID" value="KIM28578.1"/>
    <property type="molecule type" value="Genomic_DNA"/>
</dbReference>
<reference evidence="2" key="2">
    <citation type="submission" date="2015-01" db="EMBL/GenBank/DDBJ databases">
        <title>Evolutionary Origins and Diversification of the Mycorrhizal Mutualists.</title>
        <authorList>
            <consortium name="DOE Joint Genome Institute"/>
            <consortium name="Mycorrhizal Genomics Consortium"/>
            <person name="Kohler A."/>
            <person name="Kuo A."/>
            <person name="Nagy L.G."/>
            <person name="Floudas D."/>
            <person name="Copeland A."/>
            <person name="Barry K.W."/>
            <person name="Cichocki N."/>
            <person name="Veneault-Fourrey C."/>
            <person name="LaButti K."/>
            <person name="Lindquist E.A."/>
            <person name="Lipzen A."/>
            <person name="Lundell T."/>
            <person name="Morin E."/>
            <person name="Murat C."/>
            <person name="Riley R."/>
            <person name="Ohm R."/>
            <person name="Sun H."/>
            <person name="Tunlid A."/>
            <person name="Henrissat B."/>
            <person name="Grigoriev I.V."/>
            <person name="Hibbett D.S."/>
            <person name="Martin F."/>
        </authorList>
    </citation>
    <scope>NUCLEOTIDE SEQUENCE [LARGE SCALE GENOMIC DNA]</scope>
    <source>
        <strain evidence="2">MAFF 305830</strain>
    </source>
</reference>
<sequence>MQTASLVPTKQVKQNGMGAFLLLLTEFIVAVHQVTDSLTIDASEIHSATFFVSTNGKLESPNCTIP</sequence>
<evidence type="ECO:0000313" key="1">
    <source>
        <dbReference type="EMBL" id="KIM28578.1"/>
    </source>
</evidence>
<name>A0A0C2WQX0_SERVB</name>
<dbReference type="Proteomes" id="UP000054097">
    <property type="component" value="Unassembled WGS sequence"/>
</dbReference>
<keyword evidence="2" id="KW-1185">Reference proteome</keyword>
<dbReference type="HOGENOM" id="CLU_2832784_0_0_1"/>
<proteinExistence type="predicted"/>
<dbReference type="AlphaFoldDB" id="A0A0C2WQX0"/>
<gene>
    <name evidence="1" type="ORF">M408DRAFT_23628</name>
</gene>
<organism evidence="1 2">
    <name type="scientific">Serendipita vermifera MAFF 305830</name>
    <dbReference type="NCBI Taxonomy" id="933852"/>
    <lineage>
        <taxon>Eukaryota</taxon>
        <taxon>Fungi</taxon>
        <taxon>Dikarya</taxon>
        <taxon>Basidiomycota</taxon>
        <taxon>Agaricomycotina</taxon>
        <taxon>Agaricomycetes</taxon>
        <taxon>Sebacinales</taxon>
        <taxon>Serendipitaceae</taxon>
        <taxon>Serendipita</taxon>
    </lineage>
</organism>